<proteinExistence type="predicted"/>
<evidence type="ECO:0000313" key="3">
    <source>
        <dbReference type="EMBL" id="MBL3658160.1"/>
    </source>
</evidence>
<feature type="chain" id="PRO_5037393176" evidence="1">
    <location>
        <begin position="25"/>
        <end position="250"/>
    </location>
</feature>
<gene>
    <name evidence="3" type="ORF">JL102_18555</name>
</gene>
<reference evidence="3" key="1">
    <citation type="submission" date="2021-01" db="EMBL/GenBank/DDBJ databases">
        <title>Fulvivirga kasyanovii gen. nov., sp nov., a novel member of the phylum Bacteroidetes isolated from seawater in a mussel farm.</title>
        <authorList>
            <person name="Zhao L.-H."/>
            <person name="Wang Z.-J."/>
        </authorList>
    </citation>
    <scope>NUCLEOTIDE SEQUENCE</scope>
    <source>
        <strain evidence="3">2943</strain>
    </source>
</reference>
<protein>
    <submittedName>
        <fullName evidence="3">DUF4397 domain-containing protein</fullName>
    </submittedName>
</protein>
<evidence type="ECO:0000313" key="4">
    <source>
        <dbReference type="Proteomes" id="UP000659388"/>
    </source>
</evidence>
<dbReference type="Pfam" id="PF14344">
    <property type="entry name" value="DUF4397"/>
    <property type="match status" value="1"/>
</dbReference>
<dbReference type="EMBL" id="JAESIY010000011">
    <property type="protein sequence ID" value="MBL3658160.1"/>
    <property type="molecule type" value="Genomic_DNA"/>
</dbReference>
<evidence type="ECO:0000256" key="1">
    <source>
        <dbReference type="SAM" id="SignalP"/>
    </source>
</evidence>
<keyword evidence="1" id="KW-0732">Signal</keyword>
<organism evidence="3 4">
    <name type="scientific">Fulvivirga sediminis</name>
    <dbReference type="NCBI Taxonomy" id="2803949"/>
    <lineage>
        <taxon>Bacteria</taxon>
        <taxon>Pseudomonadati</taxon>
        <taxon>Bacteroidota</taxon>
        <taxon>Cytophagia</taxon>
        <taxon>Cytophagales</taxon>
        <taxon>Fulvivirgaceae</taxon>
        <taxon>Fulvivirga</taxon>
    </lineage>
</organism>
<comment type="caution">
    <text evidence="3">The sequence shown here is derived from an EMBL/GenBank/DDBJ whole genome shotgun (WGS) entry which is preliminary data.</text>
</comment>
<sequence length="250" mass="28563">MRRNNLIILLIALVTSFPFMNAQAQDHYAHFRLVNFLEAPTAELSVTNLENGQQKVIKMDYGESINYIKLTPQHYRFSLIIKNKKVLEKEFVMGAKGFYTLVIAGMLSDKIETNQQTTLFKLKKLLGGETKDDNNFLPQWYMLRDNYDGSTSAAYVRFVNINPSSTLLSLKKEESKLFEEIPYPHVTDIKKIKEGNHTYRVSKGDITVSEFKLTTTAGHIYTLVTGANLNNAKQLETIILENKAKYLLTP</sequence>
<accession>A0A937F9G9</accession>
<dbReference type="RefSeq" id="WP_202245954.1">
    <property type="nucleotide sequence ID" value="NZ_JAESIY010000011.1"/>
</dbReference>
<dbReference type="AlphaFoldDB" id="A0A937F9G9"/>
<name>A0A937F9G9_9BACT</name>
<feature type="signal peptide" evidence="1">
    <location>
        <begin position="1"/>
        <end position="24"/>
    </location>
</feature>
<evidence type="ECO:0000259" key="2">
    <source>
        <dbReference type="Pfam" id="PF14344"/>
    </source>
</evidence>
<keyword evidence="4" id="KW-1185">Reference proteome</keyword>
<dbReference type="Proteomes" id="UP000659388">
    <property type="component" value="Unassembled WGS sequence"/>
</dbReference>
<dbReference type="InterPro" id="IPR025510">
    <property type="entry name" value="DUF4397"/>
</dbReference>
<feature type="domain" description="DUF4397" evidence="2">
    <location>
        <begin position="154"/>
        <end position="244"/>
    </location>
</feature>